<evidence type="ECO:0000256" key="13">
    <source>
        <dbReference type="ARBA" id="ARBA00023180"/>
    </source>
</evidence>
<evidence type="ECO:0000256" key="1">
    <source>
        <dbReference type="ARBA" id="ARBA00004651"/>
    </source>
</evidence>
<keyword evidence="11 19" id="KW-1015">Disulfide bond</keyword>
<dbReference type="PIRSF" id="PIRSF005713">
    <property type="entry name" value="P2X_purinoceptor"/>
    <property type="match status" value="1"/>
</dbReference>
<dbReference type="PRINTS" id="PR01307">
    <property type="entry name" value="P2XRECEPTOR"/>
</dbReference>
<dbReference type="GO" id="GO:0004931">
    <property type="term" value="F:extracellularly ATP-gated monoatomic cation channel activity"/>
    <property type="evidence" value="ECO:0007669"/>
    <property type="project" value="InterPro"/>
</dbReference>
<feature type="binding site" evidence="18">
    <location>
        <begin position="304"/>
        <end position="306"/>
    </location>
    <ligand>
        <name>ATP</name>
        <dbReference type="ChEBI" id="CHEBI:30616"/>
        <note>ligand shared between two neighboring subunits of the homotrimer</note>
    </ligand>
</feature>
<gene>
    <name evidence="21" type="primary">P2RX4</name>
    <name evidence="21" type="ORF">TNIN_153992</name>
</gene>
<comment type="catalytic activity">
    <reaction evidence="16">
        <text>Na(+)(in) = Na(+)(out)</text>
        <dbReference type="Rhea" id="RHEA:34963"/>
        <dbReference type="ChEBI" id="CHEBI:29101"/>
    </reaction>
</comment>
<organism evidence="21 22">
    <name type="scientific">Trichonephila inaurata madagascariensis</name>
    <dbReference type="NCBI Taxonomy" id="2747483"/>
    <lineage>
        <taxon>Eukaryota</taxon>
        <taxon>Metazoa</taxon>
        <taxon>Ecdysozoa</taxon>
        <taxon>Arthropoda</taxon>
        <taxon>Chelicerata</taxon>
        <taxon>Arachnida</taxon>
        <taxon>Araneae</taxon>
        <taxon>Araneomorphae</taxon>
        <taxon>Entelegynae</taxon>
        <taxon>Araneoidea</taxon>
        <taxon>Nephilidae</taxon>
        <taxon>Trichonephila</taxon>
        <taxon>Trichonephila inaurata</taxon>
    </lineage>
</organism>
<comment type="similarity">
    <text evidence="2">Belongs to the P2X receptor family.</text>
</comment>
<evidence type="ECO:0000256" key="12">
    <source>
        <dbReference type="ARBA" id="ARBA00023170"/>
    </source>
</evidence>
<protein>
    <submittedName>
        <fullName evidence="21">p2X purinoceptor 4</fullName>
    </submittedName>
</protein>
<evidence type="ECO:0000256" key="4">
    <source>
        <dbReference type="ARBA" id="ARBA00022475"/>
    </source>
</evidence>
<dbReference type="GO" id="GO:0005524">
    <property type="term" value="F:ATP binding"/>
    <property type="evidence" value="ECO:0007669"/>
    <property type="project" value="UniProtKB-KW"/>
</dbReference>
<dbReference type="NCBIfam" id="TIGR00863">
    <property type="entry name" value="P2X"/>
    <property type="match status" value="1"/>
</dbReference>
<name>A0A8X6YI30_9ARAC</name>
<feature type="disulfide bond" evidence="19">
    <location>
        <begin position="128"/>
        <end position="180"/>
    </location>
</feature>
<keyword evidence="15" id="KW-0407">Ion channel</keyword>
<keyword evidence="6 18" id="KW-0547">Nucleotide-binding</keyword>
<feature type="transmembrane region" description="Helical" evidence="20">
    <location>
        <begin position="31"/>
        <end position="50"/>
    </location>
</feature>
<dbReference type="InterPro" id="IPR001429">
    <property type="entry name" value="P2X_purnocptor"/>
</dbReference>
<evidence type="ECO:0000256" key="5">
    <source>
        <dbReference type="ARBA" id="ARBA00022692"/>
    </source>
</evidence>
<evidence type="ECO:0000256" key="20">
    <source>
        <dbReference type="SAM" id="Phobius"/>
    </source>
</evidence>
<feature type="binding site" evidence="18">
    <location>
        <position position="203"/>
    </location>
    <ligand>
        <name>ATP</name>
        <dbReference type="ChEBI" id="CHEBI:30616"/>
        <note>ligand shared between two neighboring subunits of the homotrimer</note>
    </ligand>
</feature>
<evidence type="ECO:0000256" key="15">
    <source>
        <dbReference type="ARBA" id="ARBA00023303"/>
    </source>
</evidence>
<dbReference type="GO" id="GO:0070588">
    <property type="term" value="P:calcium ion transmembrane transport"/>
    <property type="evidence" value="ECO:0007669"/>
    <property type="project" value="TreeGrafter"/>
</dbReference>
<evidence type="ECO:0000256" key="19">
    <source>
        <dbReference type="PIRSR" id="PIRSR005713-2"/>
    </source>
</evidence>
<evidence type="ECO:0000256" key="7">
    <source>
        <dbReference type="ARBA" id="ARBA00022840"/>
    </source>
</evidence>
<dbReference type="FunFam" id="1.10.287.940:FF:000010">
    <property type="entry name" value="P2X receptor E"/>
    <property type="match status" value="1"/>
</dbReference>
<dbReference type="PANTHER" id="PTHR10125:SF31">
    <property type="entry name" value="P2X RECEPTOR E"/>
    <property type="match status" value="1"/>
</dbReference>
<dbReference type="AlphaFoldDB" id="A0A8X6YI30"/>
<dbReference type="OrthoDB" id="494673at2759"/>
<keyword evidence="10 20" id="KW-0472">Membrane</keyword>
<reference evidence="21" key="1">
    <citation type="submission" date="2020-08" db="EMBL/GenBank/DDBJ databases">
        <title>Multicomponent nature underlies the extraordinary mechanical properties of spider dragline silk.</title>
        <authorList>
            <person name="Kono N."/>
            <person name="Nakamura H."/>
            <person name="Mori M."/>
            <person name="Yoshida Y."/>
            <person name="Ohtoshi R."/>
            <person name="Malay A.D."/>
            <person name="Moran D.A.P."/>
            <person name="Tomita M."/>
            <person name="Numata K."/>
            <person name="Arakawa K."/>
        </authorList>
    </citation>
    <scope>NUCLEOTIDE SEQUENCE</scope>
</reference>
<evidence type="ECO:0000256" key="3">
    <source>
        <dbReference type="ARBA" id="ARBA00022448"/>
    </source>
</evidence>
<dbReference type="GO" id="GO:0005886">
    <property type="term" value="C:plasma membrane"/>
    <property type="evidence" value="ECO:0007669"/>
    <property type="project" value="UniProtKB-SubCell"/>
</dbReference>
<dbReference type="InterPro" id="IPR059116">
    <property type="entry name" value="P2X_receptor"/>
</dbReference>
<dbReference type="Proteomes" id="UP000886998">
    <property type="component" value="Unassembled WGS sequence"/>
</dbReference>
<dbReference type="InterPro" id="IPR027309">
    <property type="entry name" value="P2X_extracellular_dom_sf"/>
</dbReference>
<feature type="disulfide bond" evidence="19">
    <location>
        <begin position="275"/>
        <end position="284"/>
    </location>
</feature>
<evidence type="ECO:0000256" key="6">
    <source>
        <dbReference type="ARBA" id="ARBA00022741"/>
    </source>
</evidence>
<evidence type="ECO:0000256" key="18">
    <source>
        <dbReference type="PIRSR" id="PIRSR005713-1"/>
    </source>
</evidence>
<evidence type="ECO:0000256" key="16">
    <source>
        <dbReference type="ARBA" id="ARBA00036239"/>
    </source>
</evidence>
<keyword evidence="3" id="KW-0813">Transport</keyword>
<feature type="binding site" evidence="18">
    <location>
        <begin position="68"/>
        <end position="70"/>
    </location>
    <ligand>
        <name>ATP</name>
        <dbReference type="ChEBI" id="CHEBI:30616"/>
        <note>ligand shared between two neighboring subunits of the homotrimer</note>
    </ligand>
</feature>
<keyword evidence="5 20" id="KW-0812">Transmembrane</keyword>
<dbReference type="FunFam" id="2.60.490.10:FF:000001">
    <property type="entry name" value="P2X purinoceptor"/>
    <property type="match status" value="1"/>
</dbReference>
<comment type="catalytic activity">
    <reaction evidence="17">
        <text>Ca(2+)(in) = Ca(2+)(out)</text>
        <dbReference type="Rhea" id="RHEA:29671"/>
        <dbReference type="ChEBI" id="CHEBI:29108"/>
    </reaction>
</comment>
<feature type="disulfide bond" evidence="19">
    <location>
        <begin position="234"/>
        <end position="244"/>
    </location>
</feature>
<feature type="disulfide bond" evidence="19">
    <location>
        <begin position="145"/>
        <end position="174"/>
    </location>
</feature>
<evidence type="ECO:0000313" key="22">
    <source>
        <dbReference type="Proteomes" id="UP000886998"/>
    </source>
</evidence>
<keyword evidence="4" id="KW-1003">Cell membrane</keyword>
<evidence type="ECO:0000313" key="21">
    <source>
        <dbReference type="EMBL" id="GFY71859.1"/>
    </source>
</evidence>
<comment type="subcellular location">
    <subcellularLocation>
        <location evidence="1">Cell membrane</location>
        <topology evidence="1">Multi-pass membrane protein</topology>
    </subcellularLocation>
</comment>
<proteinExistence type="inferred from homology"/>
<dbReference type="PANTHER" id="PTHR10125">
    <property type="entry name" value="P2X PURINOCEPTOR"/>
    <property type="match status" value="1"/>
</dbReference>
<dbReference type="Pfam" id="PF00864">
    <property type="entry name" value="P2X_receptor"/>
    <property type="match status" value="1"/>
</dbReference>
<evidence type="ECO:0000256" key="14">
    <source>
        <dbReference type="ARBA" id="ARBA00023286"/>
    </source>
</evidence>
<keyword evidence="13" id="KW-0325">Glycoprotein</keyword>
<accession>A0A8X6YI30</accession>
<dbReference type="Gene3D" id="1.10.287.940">
    <property type="entry name" value="atp-gated p2x4 ion channel"/>
    <property type="match status" value="1"/>
</dbReference>
<dbReference type="GO" id="GO:0001614">
    <property type="term" value="F:purinergic nucleotide receptor activity"/>
    <property type="evidence" value="ECO:0007669"/>
    <property type="project" value="InterPro"/>
</dbReference>
<keyword evidence="12" id="KW-0675">Receptor</keyword>
<feature type="binding site" evidence="18">
    <location>
        <position position="320"/>
    </location>
    <ligand>
        <name>ATP</name>
        <dbReference type="ChEBI" id="CHEBI:30616"/>
        <note>ligand shared between two neighboring subunits of the homotrimer</note>
    </ligand>
</feature>
<evidence type="ECO:0000256" key="17">
    <source>
        <dbReference type="ARBA" id="ARBA00036634"/>
    </source>
</evidence>
<keyword evidence="14" id="KW-1071">Ligand-gated ion channel</keyword>
<evidence type="ECO:0000256" key="8">
    <source>
        <dbReference type="ARBA" id="ARBA00022989"/>
    </source>
</evidence>
<feature type="disulfide bond" evidence="19">
    <location>
        <begin position="139"/>
        <end position="162"/>
    </location>
</feature>
<comment type="caution">
    <text evidence="21">The sequence shown here is derived from an EMBL/GenBank/DDBJ whole genome shotgun (WGS) entry which is preliminary data.</text>
</comment>
<evidence type="ECO:0000256" key="10">
    <source>
        <dbReference type="ARBA" id="ARBA00023136"/>
    </source>
</evidence>
<keyword evidence="22" id="KW-1185">Reference proteome</keyword>
<dbReference type="EMBL" id="BMAV01019133">
    <property type="protein sequence ID" value="GFY71859.1"/>
    <property type="molecule type" value="Genomic_DNA"/>
</dbReference>
<dbReference type="Gene3D" id="2.60.490.10">
    <property type="entry name" value="atp-gated p2x4 ion channel domain"/>
    <property type="match status" value="1"/>
</dbReference>
<evidence type="ECO:0000256" key="9">
    <source>
        <dbReference type="ARBA" id="ARBA00023065"/>
    </source>
</evidence>
<dbReference type="GO" id="GO:0098794">
    <property type="term" value="C:postsynapse"/>
    <property type="evidence" value="ECO:0007669"/>
    <property type="project" value="GOC"/>
</dbReference>
<evidence type="ECO:0000256" key="11">
    <source>
        <dbReference type="ARBA" id="ARBA00023157"/>
    </source>
</evidence>
<feature type="transmembrane region" description="Helical" evidence="20">
    <location>
        <begin position="342"/>
        <end position="368"/>
    </location>
</feature>
<evidence type="ECO:0000256" key="2">
    <source>
        <dbReference type="ARBA" id="ARBA00009848"/>
    </source>
</evidence>
<sequence length="415" mass="46871">MTSSKFKTIFLSLFEYYTPKIVLIKNRKVGVLNRFVQLAIISYIIGYAIIYNKGYQDFSPIESSVTTKVKGVVFTNYSKNEFNDLVPDIDVYRRIWDTADYVVPPSENNAFFVVTNIVITSNQTQGKCPEDITVPGAKCKSDIDCLQGLPLITGNGVLTGNCVTSDVNSTVKVCEIRGWCPVERDVNPLKNNKPLLAATKKFTVLIKNFVDFPKFKIRRRNIPNFKDPNYLKRCNYHPVNNPLCPIFVLEDIVPGNYDEMAVKGATVAIIIDWQCNFDLSESKCYPTYSFRRLDENSLISPGLNFRYAHFYGDSERTLYKAYGIKFIIMAQGRGGKFNIVPLLLNIGSGLGLLAVATILCDVVVLYILKKKDLYKSVKFQSVLEDSTNNNLGSIRKVENESFPHSETSRLSQPLK</sequence>
<keyword evidence="8 20" id="KW-1133">Transmembrane helix</keyword>
<keyword evidence="9" id="KW-0406">Ion transport</keyword>
<keyword evidence="7 18" id="KW-0067">ATP-binding</keyword>
<dbReference type="GO" id="GO:0033198">
    <property type="term" value="P:response to ATP"/>
    <property type="evidence" value="ECO:0007669"/>
    <property type="project" value="InterPro"/>
</dbReference>